<dbReference type="EMBL" id="WNDS01000003">
    <property type="protein sequence ID" value="KAF1015191.1"/>
    <property type="molecule type" value="Genomic_DNA"/>
</dbReference>
<evidence type="ECO:0000313" key="2">
    <source>
        <dbReference type="Proteomes" id="UP000487117"/>
    </source>
</evidence>
<accession>A0A7V8FGL1</accession>
<name>A0A7V8FGL1_STEMA</name>
<sequence length="533" mass="58588">MPWSAIGSGDLTLLGRPIEVATVLFDALYAIHVEKGAAEGTVYVPFKPQLVQYASERGRGLHLLADPMPRELLGINALFHDQDGRVRTISVPKAHADVWRVGWTVADVLGLAMGLAGEVGVREEVLPADFSEVPSPHEVADLIEGYVLRQQLSKLQGFYISEAQVDVSEYGDSRGYLPRTVKRTLDVLRNYPIAQDLSAKVRYVIATEAETRAMALRLSRRSESSLRSQLHLIFPEAISRLPLWVLQGVDLAVVDVEQRGKRPELFLMTSLYKVMQGGDRHHSQPDAKENEAWLRTALALSVATSGLRGSVAALWGLTQSSRSQMKEHLYLPPDWAAPDGIRADPQADYAAIRKWLSDSDWVALGRASPWHWMLAMVGLLDSNFPSVLESSALGRIFGILSKWTCGGAVPVDSPISLEQGVWPFDGLETIDDEACDALVEAVSAAVHGVDLLLDIQVVRVEHGKFSRDPHSDEFTDASGVGWQMAKAQYTSVGPGDVERVVRNRLRLSAWTESRVKSTGELIAVYWLGSKLGS</sequence>
<protein>
    <submittedName>
        <fullName evidence="1">Uncharacterized protein</fullName>
    </submittedName>
</protein>
<proteinExistence type="predicted"/>
<reference evidence="2" key="1">
    <citation type="journal article" date="2020" name="MBio">
        <title>Horizontal gene transfer to a defensive symbiont with a reduced genome amongst a multipartite beetle microbiome.</title>
        <authorList>
            <person name="Waterworth S.C."/>
            <person name="Florez L.V."/>
            <person name="Rees E.R."/>
            <person name="Hertweck C."/>
            <person name="Kaltenpoth M."/>
            <person name="Kwan J.C."/>
        </authorList>
    </citation>
    <scope>NUCLEOTIDE SEQUENCE [LARGE SCALE GENOMIC DNA]</scope>
</reference>
<comment type="caution">
    <text evidence="1">The sequence shown here is derived from an EMBL/GenBank/DDBJ whole genome shotgun (WGS) entry which is preliminary data.</text>
</comment>
<dbReference type="AlphaFoldDB" id="A0A7V8FGL1"/>
<organism evidence="1 2">
    <name type="scientific">Stenotrophomonas maltophilia</name>
    <name type="common">Pseudomonas maltophilia</name>
    <name type="synonym">Xanthomonas maltophilia</name>
    <dbReference type="NCBI Taxonomy" id="40324"/>
    <lineage>
        <taxon>Bacteria</taxon>
        <taxon>Pseudomonadati</taxon>
        <taxon>Pseudomonadota</taxon>
        <taxon>Gammaproteobacteria</taxon>
        <taxon>Lysobacterales</taxon>
        <taxon>Lysobacteraceae</taxon>
        <taxon>Stenotrophomonas</taxon>
        <taxon>Stenotrophomonas maltophilia group</taxon>
    </lineage>
</organism>
<gene>
    <name evidence="1" type="ORF">GAK31_02681</name>
</gene>
<dbReference type="Proteomes" id="UP000487117">
    <property type="component" value="Unassembled WGS sequence"/>
</dbReference>
<evidence type="ECO:0000313" key="1">
    <source>
        <dbReference type="EMBL" id="KAF1015191.1"/>
    </source>
</evidence>